<comment type="cofactor">
    <cofactor evidence="2 7 8">
        <name>Mg(2+)</name>
        <dbReference type="ChEBI" id="CHEBI:18420"/>
    </cofactor>
</comment>
<evidence type="ECO:0000256" key="1">
    <source>
        <dbReference type="ARBA" id="ARBA00001033"/>
    </source>
</evidence>
<evidence type="ECO:0000256" key="8">
    <source>
        <dbReference type="RuleBase" id="RU364068"/>
    </source>
</evidence>
<dbReference type="GO" id="GO:0046872">
    <property type="term" value="F:metal ion binding"/>
    <property type="evidence" value="ECO:0007669"/>
    <property type="project" value="UniProtKB-KW"/>
</dbReference>
<dbReference type="EMBL" id="DXIE01000045">
    <property type="protein sequence ID" value="HIV62713.1"/>
    <property type="molecule type" value="Genomic_DNA"/>
</dbReference>
<dbReference type="SUPFAM" id="SSF56655">
    <property type="entry name" value="Carbohydrate phosphatase"/>
    <property type="match status" value="1"/>
</dbReference>
<dbReference type="PROSITE" id="PS00629">
    <property type="entry name" value="IMP_1"/>
    <property type="match status" value="1"/>
</dbReference>
<dbReference type="Gene3D" id="3.30.540.10">
    <property type="entry name" value="Fructose-1,6-Bisphosphatase, subunit A, domain 1"/>
    <property type="match status" value="1"/>
</dbReference>
<accession>A0A9D1TIC5</accession>
<organism evidence="9 10">
    <name type="scientific">Candidatus Butyricicoccus avistercoris</name>
    <dbReference type="NCBI Taxonomy" id="2838518"/>
    <lineage>
        <taxon>Bacteria</taxon>
        <taxon>Bacillati</taxon>
        <taxon>Bacillota</taxon>
        <taxon>Clostridia</taxon>
        <taxon>Eubacteriales</taxon>
        <taxon>Butyricicoccaceae</taxon>
        <taxon>Butyricicoccus</taxon>
    </lineage>
</organism>
<comment type="caution">
    <text evidence="9">The sequence shown here is derived from an EMBL/GenBank/DDBJ whole genome shotgun (WGS) entry which is preliminary data.</text>
</comment>
<dbReference type="PANTHER" id="PTHR20854">
    <property type="entry name" value="INOSITOL MONOPHOSPHATASE"/>
    <property type="match status" value="1"/>
</dbReference>
<dbReference type="InterPro" id="IPR020583">
    <property type="entry name" value="Inositol_monoP_metal-BS"/>
</dbReference>
<reference evidence="9" key="2">
    <citation type="submission" date="2021-04" db="EMBL/GenBank/DDBJ databases">
        <authorList>
            <person name="Gilroy R."/>
        </authorList>
    </citation>
    <scope>NUCLEOTIDE SEQUENCE</scope>
    <source>
        <strain evidence="9">CHK193-4272</strain>
    </source>
</reference>
<evidence type="ECO:0000256" key="3">
    <source>
        <dbReference type="ARBA" id="ARBA00009759"/>
    </source>
</evidence>
<evidence type="ECO:0000256" key="2">
    <source>
        <dbReference type="ARBA" id="ARBA00001946"/>
    </source>
</evidence>
<proteinExistence type="inferred from homology"/>
<evidence type="ECO:0000256" key="4">
    <source>
        <dbReference type="ARBA" id="ARBA00022723"/>
    </source>
</evidence>
<evidence type="ECO:0000256" key="5">
    <source>
        <dbReference type="ARBA" id="ARBA00022801"/>
    </source>
</evidence>
<feature type="binding site" evidence="7">
    <location>
        <position position="207"/>
    </location>
    <ligand>
        <name>Mg(2+)</name>
        <dbReference type="ChEBI" id="CHEBI:18420"/>
        <label>1</label>
        <note>catalytic</note>
    </ligand>
</feature>
<gene>
    <name evidence="9" type="ORF">H9746_07745</name>
</gene>
<dbReference type="GO" id="GO:0007165">
    <property type="term" value="P:signal transduction"/>
    <property type="evidence" value="ECO:0007669"/>
    <property type="project" value="TreeGrafter"/>
</dbReference>
<dbReference type="Proteomes" id="UP000886808">
    <property type="component" value="Unassembled WGS sequence"/>
</dbReference>
<dbReference type="PANTHER" id="PTHR20854:SF4">
    <property type="entry name" value="INOSITOL-1-MONOPHOSPHATASE-RELATED"/>
    <property type="match status" value="1"/>
</dbReference>
<protein>
    <recommendedName>
        <fullName evidence="8">Inositol-1-monophosphatase</fullName>
        <ecNumber evidence="8">3.1.3.25</ecNumber>
    </recommendedName>
</protein>
<name>A0A9D1TIC5_9FIRM</name>
<feature type="binding site" evidence="7">
    <location>
        <position position="63"/>
    </location>
    <ligand>
        <name>Mg(2+)</name>
        <dbReference type="ChEBI" id="CHEBI:18420"/>
        <label>1</label>
        <note>catalytic</note>
    </ligand>
</feature>
<dbReference type="AlphaFoldDB" id="A0A9D1TIC5"/>
<dbReference type="Gene3D" id="3.40.190.80">
    <property type="match status" value="1"/>
</dbReference>
<evidence type="ECO:0000256" key="6">
    <source>
        <dbReference type="ARBA" id="ARBA00022842"/>
    </source>
</evidence>
<dbReference type="GO" id="GO:0006020">
    <property type="term" value="P:inositol metabolic process"/>
    <property type="evidence" value="ECO:0007669"/>
    <property type="project" value="TreeGrafter"/>
</dbReference>
<evidence type="ECO:0000256" key="7">
    <source>
        <dbReference type="PIRSR" id="PIRSR600760-2"/>
    </source>
</evidence>
<dbReference type="EC" id="3.1.3.25" evidence="8"/>
<dbReference type="GO" id="GO:0046854">
    <property type="term" value="P:phosphatidylinositol phosphate biosynthetic process"/>
    <property type="evidence" value="ECO:0007669"/>
    <property type="project" value="InterPro"/>
</dbReference>
<reference evidence="9" key="1">
    <citation type="journal article" date="2021" name="PeerJ">
        <title>Extensive microbial diversity within the chicken gut microbiome revealed by metagenomics and culture.</title>
        <authorList>
            <person name="Gilroy R."/>
            <person name="Ravi A."/>
            <person name="Getino M."/>
            <person name="Pursley I."/>
            <person name="Horton D.L."/>
            <person name="Alikhan N.F."/>
            <person name="Baker D."/>
            <person name="Gharbi K."/>
            <person name="Hall N."/>
            <person name="Watson M."/>
            <person name="Adriaenssens E.M."/>
            <person name="Foster-Nyarko E."/>
            <person name="Jarju S."/>
            <person name="Secka A."/>
            <person name="Antonio M."/>
            <person name="Oren A."/>
            <person name="Chaudhuri R.R."/>
            <person name="La Ragione R."/>
            <person name="Hildebrand F."/>
            <person name="Pallen M.J."/>
        </authorList>
    </citation>
    <scope>NUCLEOTIDE SEQUENCE</scope>
    <source>
        <strain evidence="9">CHK193-4272</strain>
    </source>
</reference>
<dbReference type="FunFam" id="3.30.540.10:FF:000003">
    <property type="entry name" value="Inositol-1-monophosphatase"/>
    <property type="match status" value="1"/>
</dbReference>
<dbReference type="InterPro" id="IPR033942">
    <property type="entry name" value="IMPase"/>
</dbReference>
<dbReference type="PROSITE" id="PS00630">
    <property type="entry name" value="IMP_2"/>
    <property type="match status" value="1"/>
</dbReference>
<evidence type="ECO:0000313" key="10">
    <source>
        <dbReference type="Proteomes" id="UP000886808"/>
    </source>
</evidence>
<evidence type="ECO:0000313" key="9">
    <source>
        <dbReference type="EMBL" id="HIV62713.1"/>
    </source>
</evidence>
<dbReference type="Pfam" id="PF00459">
    <property type="entry name" value="Inositol_P"/>
    <property type="match status" value="1"/>
</dbReference>
<dbReference type="PRINTS" id="PR00377">
    <property type="entry name" value="IMPHPHTASES"/>
</dbReference>
<keyword evidence="4 7" id="KW-0479">Metal-binding</keyword>
<feature type="binding site" evidence="7">
    <location>
        <position position="83"/>
    </location>
    <ligand>
        <name>Mg(2+)</name>
        <dbReference type="ChEBI" id="CHEBI:18420"/>
        <label>1</label>
        <note>catalytic</note>
    </ligand>
</feature>
<keyword evidence="6 7" id="KW-0460">Magnesium</keyword>
<sequence>MMENLQKIARQCGEIMLSAEDIERNITEKEGQKNFVTKYDVLVQKTLQKELLSLYPEAHFYGEEDGQQDDVHSGMAFIVDPIDGTTNFIKGYRVSVVSIGVAKDGEIICGVVYDPYTDTMYHAEKGKGAYVNGKRVYVSDCSLANSMVCVGTAPYYAEYTDRTFALARALFDNALDLRRSGSAALDLCAVGCGRADLMTEWVVCPWDFAAAKCIIEEAGGIMTQIDGSPMKLDGKCSILAGGKRAHAEFFEKGLHKI</sequence>
<feature type="binding site" evidence="7">
    <location>
        <position position="80"/>
    </location>
    <ligand>
        <name>Mg(2+)</name>
        <dbReference type="ChEBI" id="CHEBI:18420"/>
        <label>1</label>
        <note>catalytic</note>
    </ligand>
</feature>
<dbReference type="InterPro" id="IPR000760">
    <property type="entry name" value="Inositol_monophosphatase-like"/>
</dbReference>
<dbReference type="GO" id="GO:0008934">
    <property type="term" value="F:inositol monophosphate 1-phosphatase activity"/>
    <property type="evidence" value="ECO:0007669"/>
    <property type="project" value="InterPro"/>
</dbReference>
<dbReference type="CDD" id="cd01639">
    <property type="entry name" value="IMPase"/>
    <property type="match status" value="1"/>
</dbReference>
<comment type="catalytic activity">
    <reaction evidence="1 8">
        <text>a myo-inositol phosphate + H2O = myo-inositol + phosphate</text>
        <dbReference type="Rhea" id="RHEA:24056"/>
        <dbReference type="ChEBI" id="CHEBI:15377"/>
        <dbReference type="ChEBI" id="CHEBI:17268"/>
        <dbReference type="ChEBI" id="CHEBI:43474"/>
        <dbReference type="ChEBI" id="CHEBI:84139"/>
        <dbReference type="EC" id="3.1.3.25"/>
    </reaction>
</comment>
<dbReference type="InterPro" id="IPR020550">
    <property type="entry name" value="Inositol_monophosphatase_CS"/>
</dbReference>
<feature type="binding site" evidence="7">
    <location>
        <position position="82"/>
    </location>
    <ligand>
        <name>Mg(2+)</name>
        <dbReference type="ChEBI" id="CHEBI:18420"/>
        <label>1</label>
        <note>catalytic</note>
    </ligand>
</feature>
<comment type="similarity">
    <text evidence="3 8">Belongs to the inositol monophosphatase superfamily.</text>
</comment>
<keyword evidence="5 8" id="KW-0378">Hydrolase</keyword>